<feature type="compositionally biased region" description="Polar residues" evidence="8">
    <location>
        <begin position="191"/>
        <end position="200"/>
    </location>
</feature>
<dbReference type="PANTHER" id="PTHR45814:SF2">
    <property type="entry name" value="HISTONE-LYSINE N-METHYLTRANSFERASE SETD1"/>
    <property type="match status" value="1"/>
</dbReference>
<comment type="subcellular location">
    <subcellularLocation>
        <location evidence="1">Nucleus</location>
    </subcellularLocation>
</comment>
<feature type="compositionally biased region" description="Basic and acidic residues" evidence="8">
    <location>
        <begin position="339"/>
        <end position="353"/>
    </location>
</feature>
<evidence type="ECO:0000256" key="2">
    <source>
        <dbReference type="ARBA" id="ARBA00022603"/>
    </source>
</evidence>
<dbReference type="InterPro" id="IPR012677">
    <property type="entry name" value="Nucleotide-bd_a/b_plait_sf"/>
</dbReference>
<evidence type="ECO:0000313" key="10">
    <source>
        <dbReference type="EnsemblMetazoa" id="G22261.2:cds"/>
    </source>
</evidence>
<feature type="region of interest" description="Disordered" evidence="8">
    <location>
        <begin position="316"/>
        <end position="353"/>
    </location>
</feature>
<dbReference type="GO" id="GO:0032259">
    <property type="term" value="P:methylation"/>
    <property type="evidence" value="ECO:0007669"/>
    <property type="project" value="UniProtKB-KW"/>
</dbReference>
<keyword evidence="6" id="KW-0539">Nucleus</keyword>
<dbReference type="InterPro" id="IPR044570">
    <property type="entry name" value="Set1-like"/>
</dbReference>
<dbReference type="Pfam" id="PF00076">
    <property type="entry name" value="RRM_1"/>
    <property type="match status" value="1"/>
</dbReference>
<dbReference type="GO" id="GO:0003723">
    <property type="term" value="F:RNA binding"/>
    <property type="evidence" value="ECO:0007669"/>
    <property type="project" value="UniProtKB-UniRule"/>
</dbReference>
<keyword evidence="3" id="KW-0808">Transferase</keyword>
<keyword evidence="7" id="KW-0694">RNA-binding</keyword>
<keyword evidence="5" id="KW-0156">Chromatin regulator</keyword>
<evidence type="ECO:0000259" key="9">
    <source>
        <dbReference type="PROSITE" id="PS50102"/>
    </source>
</evidence>
<evidence type="ECO:0000256" key="5">
    <source>
        <dbReference type="ARBA" id="ARBA00022853"/>
    </source>
</evidence>
<keyword evidence="11" id="KW-1185">Reference proteome</keyword>
<dbReference type="GO" id="GO:0042800">
    <property type="term" value="F:histone H3K4 methyltransferase activity"/>
    <property type="evidence" value="ECO:0007669"/>
    <property type="project" value="InterPro"/>
</dbReference>
<name>A0A8W8K3G6_MAGGI</name>
<evidence type="ECO:0000256" key="1">
    <source>
        <dbReference type="ARBA" id="ARBA00004123"/>
    </source>
</evidence>
<feature type="region of interest" description="Disordered" evidence="8">
    <location>
        <begin position="175"/>
        <end position="200"/>
    </location>
</feature>
<evidence type="ECO:0000256" key="8">
    <source>
        <dbReference type="SAM" id="MobiDB-lite"/>
    </source>
</evidence>
<evidence type="ECO:0000256" key="6">
    <source>
        <dbReference type="ARBA" id="ARBA00023242"/>
    </source>
</evidence>
<evidence type="ECO:0000256" key="3">
    <source>
        <dbReference type="ARBA" id="ARBA00022679"/>
    </source>
</evidence>
<dbReference type="SUPFAM" id="SSF54928">
    <property type="entry name" value="RNA-binding domain, RBD"/>
    <property type="match status" value="1"/>
</dbReference>
<feature type="domain" description="RRM" evidence="9">
    <location>
        <begin position="78"/>
        <end position="156"/>
    </location>
</feature>
<organism evidence="10 11">
    <name type="scientific">Magallana gigas</name>
    <name type="common">Pacific oyster</name>
    <name type="synonym">Crassostrea gigas</name>
    <dbReference type="NCBI Taxonomy" id="29159"/>
    <lineage>
        <taxon>Eukaryota</taxon>
        <taxon>Metazoa</taxon>
        <taxon>Spiralia</taxon>
        <taxon>Lophotrochozoa</taxon>
        <taxon>Mollusca</taxon>
        <taxon>Bivalvia</taxon>
        <taxon>Autobranchia</taxon>
        <taxon>Pteriomorphia</taxon>
        <taxon>Ostreida</taxon>
        <taxon>Ostreoidea</taxon>
        <taxon>Ostreidae</taxon>
        <taxon>Magallana</taxon>
    </lineage>
</organism>
<dbReference type="Gene3D" id="3.30.70.330">
    <property type="match status" value="1"/>
</dbReference>
<protein>
    <recommendedName>
        <fullName evidence="9">RRM domain-containing protein</fullName>
    </recommendedName>
</protein>
<proteinExistence type="predicted"/>
<dbReference type="GO" id="GO:0048188">
    <property type="term" value="C:Set1C/COMPASS complex"/>
    <property type="evidence" value="ECO:0007669"/>
    <property type="project" value="TreeGrafter"/>
</dbReference>
<keyword evidence="2" id="KW-0489">Methyltransferase</keyword>
<dbReference type="PROSITE" id="PS50102">
    <property type="entry name" value="RRM"/>
    <property type="match status" value="1"/>
</dbReference>
<dbReference type="SMART" id="SM00360">
    <property type="entry name" value="RRM"/>
    <property type="match status" value="1"/>
</dbReference>
<dbReference type="EnsemblMetazoa" id="G22261.2">
    <property type="protein sequence ID" value="G22261.2:cds"/>
    <property type="gene ID" value="G22261"/>
</dbReference>
<reference evidence="10" key="1">
    <citation type="submission" date="2022-08" db="UniProtKB">
        <authorList>
            <consortium name="EnsemblMetazoa"/>
        </authorList>
    </citation>
    <scope>IDENTIFICATION</scope>
    <source>
        <strain evidence="10">05x7-T-G4-1.051#20</strain>
    </source>
</reference>
<sequence>MEVDKKRRNYKLLVDPMLRGGSTKIYRFEGVDPTDNRLVHVKDPRSRLQRLWSQRMPADLPIPRFKYDHYYVGEPPPNEVTFTNLNDNISKDFLENMVKQFGLLEEVKIYYNPKNKKHMGIGKVIFMSSKAAKMCADKLNQTSKMGNIMSVYVDSGGKERQRIIEDLLSEQPKPSILAPVAQNADPRSRRLSASFSGNASFSDTSFEQEAYDPELEFQNQRKPENLNIHAAENLSHHSGDTGYISETPMSAFSQGSFSHNQDNNKGSFDITNTGLTPGLTPAMTPNMAGSNFQFPPPPNQFNHGNNRFNNQPNDIAGGFGAQGNNNFDNFGSNGSRNFRGHDNFNHHKEEVFN</sequence>
<keyword evidence="4" id="KW-0949">S-adenosyl-L-methionine</keyword>
<dbReference type="PANTHER" id="PTHR45814">
    <property type="entry name" value="HISTONE-LYSINE N-METHYLTRANSFERASE SETD1"/>
    <property type="match status" value="1"/>
</dbReference>
<dbReference type="Proteomes" id="UP000005408">
    <property type="component" value="Unassembled WGS sequence"/>
</dbReference>
<dbReference type="InterPro" id="IPR000504">
    <property type="entry name" value="RRM_dom"/>
</dbReference>
<dbReference type="AlphaFoldDB" id="A0A8W8K3G6"/>
<evidence type="ECO:0000256" key="4">
    <source>
        <dbReference type="ARBA" id="ARBA00022691"/>
    </source>
</evidence>
<dbReference type="InterPro" id="IPR035979">
    <property type="entry name" value="RBD_domain_sf"/>
</dbReference>
<evidence type="ECO:0000313" key="11">
    <source>
        <dbReference type="Proteomes" id="UP000005408"/>
    </source>
</evidence>
<accession>A0A8W8K3G6</accession>
<feature type="compositionally biased region" description="Low complexity" evidence="8">
    <location>
        <begin position="322"/>
        <end position="337"/>
    </location>
</feature>
<evidence type="ECO:0000256" key="7">
    <source>
        <dbReference type="PROSITE-ProRule" id="PRU00176"/>
    </source>
</evidence>